<gene>
    <name evidence="2" type="ORF">AA15669_1908</name>
</gene>
<name>A0ABQ0P121_9PROT</name>
<evidence type="ECO:0000313" key="2">
    <source>
        <dbReference type="EMBL" id="GBQ08785.1"/>
    </source>
</evidence>
<proteinExistence type="predicted"/>
<comment type="caution">
    <text evidence="2">The sequence shown here is derived from an EMBL/GenBank/DDBJ whole genome shotgun (WGS) entry which is preliminary data.</text>
</comment>
<accession>A0ABQ0P121</accession>
<keyword evidence="3" id="KW-1185">Reference proteome</keyword>
<dbReference type="Proteomes" id="UP001062901">
    <property type="component" value="Unassembled WGS sequence"/>
</dbReference>
<feature type="chain" id="PRO_5045947782" evidence="1">
    <location>
        <begin position="29"/>
        <end position="162"/>
    </location>
</feature>
<dbReference type="RefSeq" id="WP_018981115.1">
    <property type="nucleotide sequence ID" value="NZ_BAQD01000141.1"/>
</dbReference>
<sequence>MVGHLKMKHMFCAVGFLLGSMVSNGARASDLPSGDDADEIKYRIINAFNNGGSYALRKEVLECYHRNMPSFAGMENDMAKQRDAIRKSIGLKYCVLEYEKAGFFIRKDEREESPPKRQIAYWFYNHTAYQSTGLYERLIFWGMESQQHFMGDLFIRKIDMWP</sequence>
<organism evidence="2 3">
    <name type="scientific">Saccharibacter floricola DSM 15669</name>
    <dbReference type="NCBI Taxonomy" id="1123227"/>
    <lineage>
        <taxon>Bacteria</taxon>
        <taxon>Pseudomonadati</taxon>
        <taxon>Pseudomonadota</taxon>
        <taxon>Alphaproteobacteria</taxon>
        <taxon>Acetobacterales</taxon>
        <taxon>Acetobacteraceae</taxon>
        <taxon>Saccharibacter</taxon>
    </lineage>
</organism>
<evidence type="ECO:0000256" key="1">
    <source>
        <dbReference type="SAM" id="SignalP"/>
    </source>
</evidence>
<keyword evidence="1" id="KW-0732">Signal</keyword>
<protein>
    <submittedName>
        <fullName evidence="2">Uncharacterized protein</fullName>
    </submittedName>
</protein>
<evidence type="ECO:0000313" key="3">
    <source>
        <dbReference type="Proteomes" id="UP001062901"/>
    </source>
</evidence>
<dbReference type="EMBL" id="BAQD01000141">
    <property type="protein sequence ID" value="GBQ08785.1"/>
    <property type="molecule type" value="Genomic_DNA"/>
</dbReference>
<reference evidence="2" key="1">
    <citation type="submission" date="2013-04" db="EMBL/GenBank/DDBJ databases">
        <title>The genome sequencing project of 58 acetic acid bacteria.</title>
        <authorList>
            <person name="Okamoto-Kainuma A."/>
            <person name="Ishikawa M."/>
            <person name="Umino S."/>
            <person name="Koizumi Y."/>
            <person name="Shiwa Y."/>
            <person name="Yoshikawa H."/>
            <person name="Matsutani M."/>
            <person name="Matsushita K."/>
        </authorList>
    </citation>
    <scope>NUCLEOTIDE SEQUENCE</scope>
    <source>
        <strain evidence="2">DSM 15669</strain>
    </source>
</reference>
<feature type="signal peptide" evidence="1">
    <location>
        <begin position="1"/>
        <end position="28"/>
    </location>
</feature>